<feature type="region of interest" description="Disordered" evidence="1">
    <location>
        <begin position="1459"/>
        <end position="1480"/>
    </location>
</feature>
<feature type="region of interest" description="Disordered" evidence="1">
    <location>
        <begin position="1014"/>
        <end position="1042"/>
    </location>
</feature>
<feature type="compositionally biased region" description="Basic and acidic residues" evidence="1">
    <location>
        <begin position="755"/>
        <end position="774"/>
    </location>
</feature>
<feature type="compositionally biased region" description="Polar residues" evidence="1">
    <location>
        <begin position="463"/>
        <end position="477"/>
    </location>
</feature>
<name>A0A4Z1SPY5_GIAMU</name>
<gene>
    <name evidence="2" type="ORF">GMRT_12674</name>
</gene>
<feature type="region of interest" description="Disordered" evidence="1">
    <location>
        <begin position="750"/>
        <end position="775"/>
    </location>
</feature>
<evidence type="ECO:0000256" key="1">
    <source>
        <dbReference type="SAM" id="MobiDB-lite"/>
    </source>
</evidence>
<accession>A0A4Z1SPY5</accession>
<dbReference type="VEuPathDB" id="GiardiaDB:GMRT_12674"/>
<feature type="region of interest" description="Disordered" evidence="1">
    <location>
        <begin position="461"/>
        <end position="494"/>
    </location>
</feature>
<dbReference type="Proteomes" id="UP000315496">
    <property type="component" value="Chromosome 3"/>
</dbReference>
<protein>
    <submittedName>
        <fullName evidence="2">Uncharacterized protein</fullName>
    </submittedName>
</protein>
<keyword evidence="3" id="KW-1185">Reference proteome</keyword>
<evidence type="ECO:0000313" key="2">
    <source>
        <dbReference type="EMBL" id="TNJ27866.1"/>
    </source>
</evidence>
<evidence type="ECO:0000313" key="3">
    <source>
        <dbReference type="Proteomes" id="UP000315496"/>
    </source>
</evidence>
<organism evidence="2 3">
    <name type="scientific">Giardia muris</name>
    <dbReference type="NCBI Taxonomy" id="5742"/>
    <lineage>
        <taxon>Eukaryota</taxon>
        <taxon>Metamonada</taxon>
        <taxon>Diplomonadida</taxon>
        <taxon>Hexamitidae</taxon>
        <taxon>Giardiinae</taxon>
        <taxon>Giardia</taxon>
    </lineage>
</organism>
<feature type="region of interest" description="Disordered" evidence="1">
    <location>
        <begin position="332"/>
        <end position="357"/>
    </location>
</feature>
<dbReference type="EMBL" id="VDLU01000003">
    <property type="protein sequence ID" value="TNJ27866.1"/>
    <property type="molecule type" value="Genomic_DNA"/>
</dbReference>
<feature type="compositionally biased region" description="Basic and acidic residues" evidence="1">
    <location>
        <begin position="338"/>
        <end position="357"/>
    </location>
</feature>
<sequence>MNQSSSDSSDPEGTAPPTSPYDIANAVASDTELMGLLSPDASFLLQFSMHGPRPPAFHKFKRPLVQPQVYDVSELLSQLNGLVTRKSLEEAKAFHYVGEARRQLHRAADNADAARGDRETLLQQDQARALSLSLRQIEDFVFTTSRRVEREISTFRLLERHVALALENKTVANAAQLTREQAAVSTIVSRFLPSANIELLQIFLEALVKNLVGTNLSLECYQHPTETMMVDKSLEQWPATSHAFRHWTDSGATGFTTFSDYLNCLLSLPSPERDAALAHMAASGWWGRSGEGQPDDVGPDLLDSTLCLLRSITSVEPLLDYQSLQNLDSVPVSDEVEQLERPPSSREQRDDDAKGDVIECQCTPSGPLTNADLVTIFRGAYHFYCSFVEPKRDFLVSKRTAEDAAFSFGDYVRMLHTEKGQISLKDVADAALYKEVTELISGGDLASVDLFGDLLQHDLEASKQPSKGRTKSPSASRVATGGTKTGSEPPKSEPSIGRMILNKLNSPLTSVGDLLAFLQFVRLFIGDSYEARAKQVLRDDLKSVLPVSQDVPDTPPQDAQNSDSTYFTRLFQGHQDEAFVDGLLSDINCICVAGDPSSCKSLVAAGLARRLTRQNGTPAGTVDTLTCYRSLQEQLDDLACYAVETGEPIAGVKVEGKDSVCARFPLMRHLLEQHYRGLYVQILGATERRSGGTGEGRYYPIPVYDLCSVAPDAFLLNSHQTAGLFGTDLPEVPRNRPILSSIGHLQVIEEPYDSNSREKDAEEPGQEHGVERVPSRTTSISILLPVETAPLEPDSSTGVPQDVHLVLNSPEQYLQFYNALLSTVIRCFERRLGCLPSVDTSEADPLSQLTDPVQTVDLCNTEELHTFLLQALVIQSMTQCLLSNYNFLIFDGLPTCRQDLDVIERLLNGVVDETAYRQLFRNYTTEHLLPTFIPRSGLTTLIYLHSSNFELLCRRVYGRMFVSSHPVERDDLFSLYYERYNDARIRDGSRASPPLRETTRETILTEALTNSLSADSLENSQHDSSSTSDNDVEYSSSDDRATADSAYETLRRKFPMCDEEPQADAQNAAASTTTTPLSRNNLIQYAYKYIDLSHANVAAYDQGLKVPASEIASVAFMHSATLDVLNGDPCIIQDDLTQEDEPEQRRGLLPQTSSKIFSRLFPSRTAGSIEIIPWADDTLNSPKHRASEDQQRSFIKTYPIVDPATYELFTRTLSQANVRTEEQHVDGSNIIPTTFDQRLADRVQMAELYFIQLVVGAYRLDQAVLLHRPGLLADVAALNAGHRILISHVAVELAPLMRKRVDFLNELSQQYYIRPFLTLPDSIRVDPLYQRAQGNGAVDSLGLALDAELRSRYKPDVDVLLIQEVDDIFTHSSSYLEEDRAGEVFEEQLEAVGTEIFHYVLRAATQRKYSLPLRCCAVDQMLGPREAARSFALEHLELYRTMLGVSEGSSAFLVEPRADSAPLDPKKKPPPKKPAANAKKNVGAAAYSHPNLFWTFNVSGEYATKTIPLFLRDVEEASNARKQVLMEVLARLVQLQTSLAEFITSECKGQLEVVATFYDKSLQKTEGIFREFLNYYGCIGKQVRSQSSIKADSLLLIDACLEQSNKIILETREKSDALLAEVTAKYLRVSAKCTLDVLDLCDYHDIRAQFLRRTGDGSESEPGVCAAVHLMHMVSGMYDLFWNDYSFIAHLFFELNALAIHAYDASRNTFPRLVQQYLQDEDHLLADLGLEGDGTEAGSEALTLVRTHLGVLSTIQSVEVPTLLRSNEEFRSKVQAKNQKAYEATMNAVDLLHSISTCRTSSALREHVVKRRLECLINDQPTSVENFLQAETDAAHLALSQLREAIKTGLPCAQDDGNTVRAIPLHQAQAVLFTHLLERIEQREAQFHARALEFLSLYTACFSDALSTLNGKISDLYSTALSLAMSMARTMQSVVNEALDVNDFSIDLVNGKISVDIAE</sequence>
<proteinExistence type="predicted"/>
<reference evidence="2 3" key="1">
    <citation type="submission" date="2019-05" db="EMBL/GenBank/DDBJ databases">
        <title>The compact genome of Giardia muris reveals important steps in the evolution of intestinal protozoan parasites.</title>
        <authorList>
            <person name="Xu F."/>
            <person name="Jimenez-Gonzalez A."/>
            <person name="Einarsson E."/>
            <person name="Astvaldsson A."/>
            <person name="Peirasmaki D."/>
            <person name="Eckmann L."/>
            <person name="Andersson J.O."/>
            <person name="Svard S.G."/>
            <person name="Jerlstrom-Hultqvist J."/>
        </authorList>
    </citation>
    <scope>NUCLEOTIDE SEQUENCE [LARGE SCALE GENOMIC DNA]</scope>
    <source>
        <strain evidence="2 3">Roberts-Thomson</strain>
    </source>
</reference>
<dbReference type="OrthoDB" id="10254826at2759"/>
<comment type="caution">
    <text evidence="2">The sequence shown here is derived from an EMBL/GenBank/DDBJ whole genome shotgun (WGS) entry which is preliminary data.</text>
</comment>
<feature type="region of interest" description="Disordered" evidence="1">
    <location>
        <begin position="1"/>
        <end position="20"/>
    </location>
</feature>
<feature type="compositionally biased region" description="Polar residues" evidence="1">
    <location>
        <begin position="1014"/>
        <end position="1029"/>
    </location>
</feature>